<evidence type="ECO:0000313" key="2">
    <source>
        <dbReference type="EMBL" id="SUC11809.1"/>
    </source>
</evidence>
<dbReference type="AlphaFoldDB" id="A0A379EZI9"/>
<organism evidence="2 3">
    <name type="scientific">Proteus mirabilis</name>
    <dbReference type="NCBI Taxonomy" id="584"/>
    <lineage>
        <taxon>Bacteria</taxon>
        <taxon>Pseudomonadati</taxon>
        <taxon>Pseudomonadota</taxon>
        <taxon>Gammaproteobacteria</taxon>
        <taxon>Enterobacterales</taxon>
        <taxon>Morganellaceae</taxon>
        <taxon>Proteus</taxon>
    </lineage>
</organism>
<dbReference type="Pfam" id="PF20979">
    <property type="entry name" value="Arginosuc_syn_C"/>
    <property type="match status" value="1"/>
</dbReference>
<gene>
    <name evidence="2" type="primary">argG_1</name>
    <name evidence="2" type="ORF">NCTC11938_00015</name>
</gene>
<proteinExistence type="predicted"/>
<dbReference type="InterPro" id="IPR048268">
    <property type="entry name" value="Arginosuc_syn_C"/>
</dbReference>
<name>A0A379EZI9_PROMI</name>
<dbReference type="EMBL" id="UGTS01000001">
    <property type="protein sequence ID" value="SUC11809.1"/>
    <property type="molecule type" value="Genomic_DNA"/>
</dbReference>
<dbReference type="Gene3D" id="3.90.1260.10">
    <property type="entry name" value="Argininosuccinate synthetase, chain A, domain 2"/>
    <property type="match status" value="1"/>
</dbReference>
<accession>A0A379EZI9</accession>
<sequence>MMAALRGVEQLVLDRDAFKWRQQLGLEMSYVVYDGRWFTPIRLHYKLLLTRWHRGKWRSGVRAL</sequence>
<reference evidence="2 3" key="1">
    <citation type="submission" date="2018-06" db="EMBL/GenBank/DDBJ databases">
        <authorList>
            <consortium name="Pathogen Informatics"/>
            <person name="Doyle S."/>
        </authorList>
    </citation>
    <scope>NUCLEOTIDE SEQUENCE [LARGE SCALE GENOMIC DNA]</scope>
    <source>
        <strain evidence="2 3">NCTC11938</strain>
    </source>
</reference>
<dbReference type="GO" id="GO:0006526">
    <property type="term" value="P:L-arginine biosynthetic process"/>
    <property type="evidence" value="ECO:0007669"/>
    <property type="project" value="UniProtKB-UniPathway"/>
</dbReference>
<evidence type="ECO:0000313" key="3">
    <source>
        <dbReference type="Proteomes" id="UP000254191"/>
    </source>
</evidence>
<protein>
    <submittedName>
        <fullName evidence="2">Argininosuccinate synthase</fullName>
    </submittedName>
</protein>
<dbReference type="InterPro" id="IPR024074">
    <property type="entry name" value="AS_cat/multimer_dom_body"/>
</dbReference>
<feature type="domain" description="Arginosuccinate synthase C-terminal" evidence="1">
    <location>
        <begin position="2"/>
        <end position="44"/>
    </location>
</feature>
<dbReference type="GO" id="GO:0004055">
    <property type="term" value="F:argininosuccinate synthase activity"/>
    <property type="evidence" value="ECO:0007669"/>
    <property type="project" value="InterPro"/>
</dbReference>
<evidence type="ECO:0000259" key="1">
    <source>
        <dbReference type="Pfam" id="PF20979"/>
    </source>
</evidence>
<dbReference type="UniPathway" id="UPA00068">
    <property type="reaction ID" value="UER00113"/>
</dbReference>
<dbReference type="Proteomes" id="UP000254191">
    <property type="component" value="Unassembled WGS sequence"/>
</dbReference>
<dbReference type="SUPFAM" id="SSF69864">
    <property type="entry name" value="Argininosuccinate synthetase, C-terminal domain"/>
    <property type="match status" value="1"/>
</dbReference>